<accession>A0A382GU36</accession>
<dbReference type="PANTHER" id="PTHR42966">
    <property type="entry name" value="N-ACETYLNEURAMINATE SYNTHASE"/>
    <property type="match status" value="1"/>
</dbReference>
<feature type="non-terminal residue" evidence="2">
    <location>
        <position position="229"/>
    </location>
</feature>
<dbReference type="InterPro" id="IPR051690">
    <property type="entry name" value="PseI-like"/>
</dbReference>
<dbReference type="AlphaFoldDB" id="A0A382GU36"/>
<dbReference type="GO" id="GO:0016051">
    <property type="term" value="P:carbohydrate biosynthetic process"/>
    <property type="evidence" value="ECO:0007669"/>
    <property type="project" value="InterPro"/>
</dbReference>
<evidence type="ECO:0000259" key="1">
    <source>
        <dbReference type="Pfam" id="PF03102"/>
    </source>
</evidence>
<dbReference type="InterPro" id="IPR013785">
    <property type="entry name" value="Aldolase_TIM"/>
</dbReference>
<sequence>MKTNIFTKNDQTTHTYVIAEAGLNHNGSVEIAKQLIDLAVEAGADAVKFQKRTVDKLAVKATLDAPDDRFPEFGKTYREIREHLEFNMGQYKIIKKYTEDKGLDFLCTAFDPEAADFLEELGISIYKLASHSATNIELLEHLAKTGKQSIMSTGMAELEEIETAVRIFEKHKTPLLLLHCVSAYPTPIDECNLNMINVLKESFDLPVGYSGHELGYLPTLAAVAMGAIA</sequence>
<evidence type="ECO:0000313" key="2">
    <source>
        <dbReference type="EMBL" id="SVB78355.1"/>
    </source>
</evidence>
<dbReference type="PANTHER" id="PTHR42966:SF1">
    <property type="entry name" value="SIALIC ACID SYNTHASE"/>
    <property type="match status" value="1"/>
</dbReference>
<reference evidence="2" key="1">
    <citation type="submission" date="2018-05" db="EMBL/GenBank/DDBJ databases">
        <authorList>
            <person name="Lanie J.A."/>
            <person name="Ng W.-L."/>
            <person name="Kazmierczak K.M."/>
            <person name="Andrzejewski T.M."/>
            <person name="Davidsen T.M."/>
            <person name="Wayne K.J."/>
            <person name="Tettelin H."/>
            <person name="Glass J.I."/>
            <person name="Rusch D."/>
            <person name="Podicherti R."/>
            <person name="Tsui H.-C.T."/>
            <person name="Winkler M.E."/>
        </authorList>
    </citation>
    <scope>NUCLEOTIDE SEQUENCE</scope>
</reference>
<gene>
    <name evidence="2" type="ORF">METZ01_LOCUS231209</name>
</gene>
<dbReference type="InterPro" id="IPR013132">
    <property type="entry name" value="PseI/NeuA/B-like_N"/>
</dbReference>
<dbReference type="Gene3D" id="3.20.20.70">
    <property type="entry name" value="Aldolase class I"/>
    <property type="match status" value="1"/>
</dbReference>
<dbReference type="SUPFAM" id="SSF51569">
    <property type="entry name" value="Aldolase"/>
    <property type="match status" value="1"/>
</dbReference>
<organism evidence="2">
    <name type="scientific">marine metagenome</name>
    <dbReference type="NCBI Taxonomy" id="408172"/>
    <lineage>
        <taxon>unclassified sequences</taxon>
        <taxon>metagenomes</taxon>
        <taxon>ecological metagenomes</taxon>
    </lineage>
</organism>
<dbReference type="Pfam" id="PF03102">
    <property type="entry name" value="NeuB"/>
    <property type="match status" value="1"/>
</dbReference>
<name>A0A382GU36_9ZZZZ</name>
<protein>
    <recommendedName>
        <fullName evidence="1">PseI/NeuA/B-like domain-containing protein</fullName>
    </recommendedName>
</protein>
<dbReference type="EMBL" id="UINC01057333">
    <property type="protein sequence ID" value="SVB78355.1"/>
    <property type="molecule type" value="Genomic_DNA"/>
</dbReference>
<proteinExistence type="predicted"/>
<feature type="domain" description="PseI/NeuA/B-like" evidence="1">
    <location>
        <begin position="35"/>
        <end position="227"/>
    </location>
</feature>
<dbReference type="GO" id="GO:0047444">
    <property type="term" value="F:N-acylneuraminate-9-phosphate synthase activity"/>
    <property type="evidence" value="ECO:0007669"/>
    <property type="project" value="TreeGrafter"/>
</dbReference>